<feature type="compositionally biased region" description="Basic and acidic residues" evidence="1">
    <location>
        <begin position="7"/>
        <end position="58"/>
    </location>
</feature>
<accession>A0A7W8XRL5</accession>
<feature type="region of interest" description="Disordered" evidence="1">
    <location>
        <begin position="1"/>
        <end position="72"/>
    </location>
</feature>
<name>A0A7W8XRL5_9HYPH</name>
<protein>
    <submittedName>
        <fullName evidence="2">Uncharacterized protein</fullName>
    </submittedName>
</protein>
<keyword evidence="3" id="KW-1185">Reference proteome</keyword>
<proteinExistence type="predicted"/>
<sequence length="72" mass="7908">MSYMVDVRPDRNGGRGVENEALRSKKDDDGLTGSGEHDRQKHEGKAARERFLGRDFDAGAHSTVSSSCVKQT</sequence>
<feature type="compositionally biased region" description="Polar residues" evidence="1">
    <location>
        <begin position="62"/>
        <end position="72"/>
    </location>
</feature>
<evidence type="ECO:0000313" key="3">
    <source>
        <dbReference type="Proteomes" id="UP000549882"/>
    </source>
</evidence>
<dbReference type="Proteomes" id="UP000549882">
    <property type="component" value="Unassembled WGS sequence"/>
</dbReference>
<evidence type="ECO:0000313" key="2">
    <source>
        <dbReference type="EMBL" id="MBB5574312.1"/>
    </source>
</evidence>
<dbReference type="AlphaFoldDB" id="A0A7W8XRL5"/>
<dbReference type="EMBL" id="JACHBI010000005">
    <property type="protein sequence ID" value="MBB5574312.1"/>
    <property type="molecule type" value="Genomic_DNA"/>
</dbReference>
<dbReference type="RefSeq" id="WP_183937996.1">
    <property type="nucleotide sequence ID" value="NZ_JACHBI010000005.1"/>
</dbReference>
<reference evidence="2 3" key="1">
    <citation type="submission" date="2020-08" db="EMBL/GenBank/DDBJ databases">
        <title>Genomic Encyclopedia of Type Strains, Phase IV (KMG-V): Genome sequencing to study the core and pangenomes of soil and plant-associated prokaryotes.</title>
        <authorList>
            <person name="Whitman W."/>
        </authorList>
    </citation>
    <scope>NUCLEOTIDE SEQUENCE [LARGE SCALE GENOMIC DNA]</scope>
    <source>
        <strain evidence="2 3">SEMIA 4064</strain>
    </source>
</reference>
<evidence type="ECO:0000256" key="1">
    <source>
        <dbReference type="SAM" id="MobiDB-lite"/>
    </source>
</evidence>
<organism evidence="2 3">
    <name type="scientific">Rhizobium paranaense</name>
    <dbReference type="NCBI Taxonomy" id="1650438"/>
    <lineage>
        <taxon>Bacteria</taxon>
        <taxon>Pseudomonadati</taxon>
        <taxon>Pseudomonadota</taxon>
        <taxon>Alphaproteobacteria</taxon>
        <taxon>Hyphomicrobiales</taxon>
        <taxon>Rhizobiaceae</taxon>
        <taxon>Rhizobium/Agrobacterium group</taxon>
        <taxon>Rhizobium</taxon>
    </lineage>
</organism>
<comment type="caution">
    <text evidence="2">The sequence shown here is derived from an EMBL/GenBank/DDBJ whole genome shotgun (WGS) entry which is preliminary data.</text>
</comment>
<gene>
    <name evidence="2" type="ORF">GGD50_002939</name>
</gene>